<evidence type="ECO:0000256" key="1">
    <source>
        <dbReference type="ARBA" id="ARBA00005077"/>
    </source>
</evidence>
<feature type="binding site" evidence="8">
    <location>
        <position position="313"/>
    </location>
    <ligand>
        <name>L-glutamine</name>
        <dbReference type="ChEBI" id="CHEBI:58359"/>
    </ligand>
</feature>
<evidence type="ECO:0000256" key="4">
    <source>
        <dbReference type="ARBA" id="ARBA00022741"/>
    </source>
</evidence>
<name>A0ABN6DSY0_ERWRD</name>
<evidence type="ECO:0000313" key="10">
    <source>
        <dbReference type="EMBL" id="BCQ36555.1"/>
    </source>
</evidence>
<organism evidence="10 11">
    <name type="scientific">Erwinia rhapontici</name>
    <name type="common">Pectobacterium rhapontici</name>
    <dbReference type="NCBI Taxonomy" id="55212"/>
    <lineage>
        <taxon>Bacteria</taxon>
        <taxon>Pseudomonadati</taxon>
        <taxon>Pseudomonadota</taxon>
        <taxon>Gammaproteobacteria</taxon>
        <taxon>Enterobacterales</taxon>
        <taxon>Erwiniaceae</taxon>
        <taxon>Erwinia</taxon>
    </lineage>
</organism>
<feature type="domain" description="Carbamoyl-phosphate synthase small subunit N-terminal" evidence="9">
    <location>
        <begin position="3"/>
        <end position="133"/>
    </location>
</feature>
<keyword evidence="8" id="KW-0028">Amino-acid biosynthesis</keyword>
<dbReference type="InterPro" id="IPR050472">
    <property type="entry name" value="Anth_synth/Amidotransfase"/>
</dbReference>
<feature type="active site" evidence="8">
    <location>
        <position position="353"/>
    </location>
</feature>
<comment type="catalytic activity">
    <reaction evidence="8">
        <text>L-glutamine + H2O = L-glutamate + NH4(+)</text>
        <dbReference type="Rhea" id="RHEA:15889"/>
        <dbReference type="ChEBI" id="CHEBI:15377"/>
        <dbReference type="ChEBI" id="CHEBI:28938"/>
        <dbReference type="ChEBI" id="CHEBI:29985"/>
        <dbReference type="ChEBI" id="CHEBI:58359"/>
    </reaction>
</comment>
<evidence type="ECO:0000259" key="9">
    <source>
        <dbReference type="SMART" id="SM01097"/>
    </source>
</evidence>
<comment type="pathway">
    <text evidence="8">Pyrimidine metabolism; UMP biosynthesis via de novo pathway; (S)-dihydroorotate from bicarbonate: step 1/3.</text>
</comment>
<evidence type="ECO:0000256" key="6">
    <source>
        <dbReference type="ARBA" id="ARBA00022962"/>
    </source>
</evidence>
<comment type="subunit">
    <text evidence="8">Composed of two chains; the small (or glutamine) chain promotes the hydrolysis of glutamine to ammonia, which is used by the large (or ammonia) chain to synthesize carbamoyl phosphate. Tetramer of heterodimers (alpha,beta)4.</text>
</comment>
<gene>
    <name evidence="8 10" type="primary">carA</name>
    <name evidence="10" type="ORF">ERHA53_38980</name>
</gene>
<dbReference type="InterPro" id="IPR002474">
    <property type="entry name" value="CarbamoylP_synth_ssu_N"/>
</dbReference>
<dbReference type="SMART" id="SM01097">
    <property type="entry name" value="CPSase_sm_chain"/>
    <property type="match status" value="1"/>
</dbReference>
<sequence>MIKSALLVLEDGTQFHGRAIGATGSAVGEVVFNTSMTGYQEILTDPSYSRQIVTLTYPHIGNVGTNSADAESSQVHASGLVIRDLPLIASNYRNEEGLSDYLTRHNIVAIADIDTRKLTRLLREKGAQNGCIIAGDALDAAVALEKAKAFPGLKGMDLAKEVTTKDAYQWLQGSWTLEGELPAPKTDADLPFHVVAYDYGVKRNILRMLVDRGCRLTVVPAQTSAEDVLKLNPDGVFLSNGPGDPEPCDYAITAIKRLLETDIPVFGICLGHQLLALASGAKTVKMKLGHHGGNHPVKDHDNNTVMITAQNHGFAVDDSQLPSNLRVTHTSLFDHTVQGIHRTDKAAFSFQGHPEASPGPHDAAPLFDHFIELIKKAI</sequence>
<dbReference type="Gene3D" id="3.50.30.20">
    <property type="entry name" value="Carbamoyl-phosphate synthase small subunit, N-terminal domain"/>
    <property type="match status" value="1"/>
</dbReference>
<dbReference type="InterPro" id="IPR035686">
    <property type="entry name" value="CPSase_GATase1"/>
</dbReference>
<dbReference type="SUPFAM" id="SSF52317">
    <property type="entry name" value="Class I glutamine amidotransferase-like"/>
    <property type="match status" value="1"/>
</dbReference>
<dbReference type="HAMAP" id="MF_01209">
    <property type="entry name" value="CPSase_S_chain"/>
    <property type="match status" value="1"/>
</dbReference>
<evidence type="ECO:0000256" key="2">
    <source>
        <dbReference type="ARBA" id="ARBA00007800"/>
    </source>
</evidence>
<keyword evidence="5 8" id="KW-0067">ATP-binding</keyword>
<dbReference type="Proteomes" id="UP000677515">
    <property type="component" value="Chromosome"/>
</dbReference>
<evidence type="ECO:0000256" key="7">
    <source>
        <dbReference type="ARBA" id="ARBA00048816"/>
    </source>
</evidence>
<keyword evidence="8" id="KW-0055">Arginine biosynthesis</keyword>
<evidence type="ECO:0000256" key="5">
    <source>
        <dbReference type="ARBA" id="ARBA00022840"/>
    </source>
</evidence>
<dbReference type="PRINTS" id="PR00097">
    <property type="entry name" value="ANTSNTHASEII"/>
</dbReference>
<protein>
    <recommendedName>
        <fullName evidence="8">Carbamoyl phosphate synthase small chain</fullName>
        <ecNumber evidence="8">6.3.5.5</ecNumber>
    </recommendedName>
    <alternativeName>
        <fullName evidence="8">Carbamoyl phosphate synthetase glutamine chain</fullName>
    </alternativeName>
</protein>
<keyword evidence="11" id="KW-1185">Reference proteome</keyword>
<dbReference type="PRINTS" id="PR00099">
    <property type="entry name" value="CPSGATASE"/>
</dbReference>
<reference evidence="10 11" key="1">
    <citation type="submission" date="2021-01" db="EMBL/GenBank/DDBJ databases">
        <title>Complete genome sequence of Erwinia rhapontici MAFF 311153.</title>
        <authorList>
            <person name="Morohoshi T."/>
            <person name="Someya N."/>
        </authorList>
    </citation>
    <scope>NUCLEOTIDE SEQUENCE [LARGE SCALE GENOMIC DNA]</scope>
    <source>
        <strain evidence="10 11">MAFF 311153</strain>
    </source>
</reference>
<dbReference type="EMBL" id="AP024329">
    <property type="protein sequence ID" value="BCQ36555.1"/>
    <property type="molecule type" value="Genomic_DNA"/>
</dbReference>
<feature type="binding site" evidence="8">
    <location>
        <position position="311"/>
    </location>
    <ligand>
        <name>L-glutamine</name>
        <dbReference type="ChEBI" id="CHEBI:58359"/>
    </ligand>
</feature>
<dbReference type="PRINTS" id="PR00096">
    <property type="entry name" value="GATASE"/>
</dbReference>
<dbReference type="Gene3D" id="3.40.50.880">
    <property type="match status" value="1"/>
</dbReference>
<dbReference type="PANTHER" id="PTHR43418:SF7">
    <property type="entry name" value="CARBAMOYL-PHOSPHATE SYNTHASE SMALL CHAIN"/>
    <property type="match status" value="1"/>
</dbReference>
<keyword evidence="6 8" id="KW-0315">Glutamine amidotransferase</keyword>
<feature type="binding site" evidence="8">
    <location>
        <position position="243"/>
    </location>
    <ligand>
        <name>L-glutamine</name>
        <dbReference type="ChEBI" id="CHEBI:58359"/>
    </ligand>
</feature>
<accession>A0ABN6DSY0</accession>
<dbReference type="Pfam" id="PF00988">
    <property type="entry name" value="CPSase_sm_chain"/>
    <property type="match status" value="1"/>
</dbReference>
<evidence type="ECO:0000256" key="3">
    <source>
        <dbReference type="ARBA" id="ARBA00022598"/>
    </source>
</evidence>
<dbReference type="InterPro" id="IPR017926">
    <property type="entry name" value="GATASE"/>
</dbReference>
<feature type="binding site" evidence="8">
    <location>
        <position position="47"/>
    </location>
    <ligand>
        <name>L-glutamine</name>
        <dbReference type="ChEBI" id="CHEBI:58359"/>
    </ligand>
</feature>
<feature type="binding site" evidence="8">
    <location>
        <position position="241"/>
    </location>
    <ligand>
        <name>L-glutamine</name>
        <dbReference type="ChEBI" id="CHEBI:58359"/>
    </ligand>
</feature>
<dbReference type="InterPro" id="IPR006274">
    <property type="entry name" value="CarbamoylP_synth_ssu"/>
</dbReference>
<dbReference type="GeneID" id="99868207"/>
<comment type="function">
    <text evidence="8">Small subunit of the glutamine-dependent carbamoyl phosphate synthetase (CPSase). CPSase catalyzes the formation of carbamoyl phosphate from the ammonia moiety of glutamine, carbonate, and phosphate donated by ATP, constituting the first step of 2 biosynthetic pathways, one leading to arginine and/or urea and the other to pyrimidine nucleotides. The small subunit (glutamine amidotransferase) binds and cleaves glutamine to supply the large subunit with the substrate ammonia.</text>
</comment>
<dbReference type="PROSITE" id="PS51273">
    <property type="entry name" value="GATASE_TYPE_1"/>
    <property type="match status" value="1"/>
</dbReference>
<evidence type="ECO:0000256" key="8">
    <source>
        <dbReference type="HAMAP-Rule" id="MF_01209"/>
    </source>
</evidence>
<evidence type="ECO:0000313" key="11">
    <source>
        <dbReference type="Proteomes" id="UP000677515"/>
    </source>
</evidence>
<keyword evidence="4 8" id="KW-0547">Nucleotide-binding</keyword>
<dbReference type="Pfam" id="PF00117">
    <property type="entry name" value="GATase"/>
    <property type="match status" value="1"/>
</dbReference>
<dbReference type="EC" id="6.3.5.5" evidence="8"/>
<dbReference type="RefSeq" id="WP_133842344.1">
    <property type="nucleotide sequence ID" value="NZ_AP024329.1"/>
</dbReference>
<dbReference type="CDD" id="cd01744">
    <property type="entry name" value="GATase1_CPSase"/>
    <property type="match status" value="1"/>
</dbReference>
<dbReference type="InterPro" id="IPR029062">
    <property type="entry name" value="Class_I_gatase-like"/>
</dbReference>
<dbReference type="NCBIfam" id="NF009475">
    <property type="entry name" value="PRK12838.1"/>
    <property type="match status" value="1"/>
</dbReference>
<dbReference type="PANTHER" id="PTHR43418">
    <property type="entry name" value="MULTIFUNCTIONAL TRYPTOPHAN BIOSYNTHESIS PROTEIN-RELATED"/>
    <property type="match status" value="1"/>
</dbReference>
<feature type="region of interest" description="CPSase" evidence="8">
    <location>
        <begin position="1"/>
        <end position="192"/>
    </location>
</feature>
<keyword evidence="8" id="KW-0665">Pyrimidine biosynthesis</keyword>
<feature type="active site" description="Nucleophile" evidence="8">
    <location>
        <position position="269"/>
    </location>
</feature>
<comment type="pathway">
    <text evidence="1 8">Amino-acid biosynthesis; L-arginine biosynthesis; carbamoyl phosphate from bicarbonate: step 1/1.</text>
</comment>
<dbReference type="SUPFAM" id="SSF52021">
    <property type="entry name" value="Carbamoyl phosphate synthetase, small subunit N-terminal domain"/>
    <property type="match status" value="1"/>
</dbReference>
<feature type="binding site" evidence="8">
    <location>
        <position position="314"/>
    </location>
    <ligand>
        <name>L-glutamine</name>
        <dbReference type="ChEBI" id="CHEBI:58359"/>
    </ligand>
</feature>
<dbReference type="NCBIfam" id="TIGR01368">
    <property type="entry name" value="CPSaseIIsmall"/>
    <property type="match status" value="1"/>
</dbReference>
<feature type="active site" evidence="8">
    <location>
        <position position="355"/>
    </location>
</feature>
<comment type="similarity">
    <text evidence="2 8">Belongs to the CarA family.</text>
</comment>
<keyword evidence="3 8" id="KW-0436">Ligase</keyword>
<proteinExistence type="inferred from homology"/>
<feature type="binding site" evidence="8">
    <location>
        <position position="273"/>
    </location>
    <ligand>
        <name>L-glutamine</name>
        <dbReference type="ChEBI" id="CHEBI:58359"/>
    </ligand>
</feature>
<feature type="binding site" evidence="8">
    <location>
        <position position="270"/>
    </location>
    <ligand>
        <name>L-glutamine</name>
        <dbReference type="ChEBI" id="CHEBI:58359"/>
    </ligand>
</feature>
<comment type="catalytic activity">
    <reaction evidence="7 8">
        <text>hydrogencarbonate + L-glutamine + 2 ATP + H2O = carbamoyl phosphate + L-glutamate + 2 ADP + phosphate + 2 H(+)</text>
        <dbReference type="Rhea" id="RHEA:18633"/>
        <dbReference type="ChEBI" id="CHEBI:15377"/>
        <dbReference type="ChEBI" id="CHEBI:15378"/>
        <dbReference type="ChEBI" id="CHEBI:17544"/>
        <dbReference type="ChEBI" id="CHEBI:29985"/>
        <dbReference type="ChEBI" id="CHEBI:30616"/>
        <dbReference type="ChEBI" id="CHEBI:43474"/>
        <dbReference type="ChEBI" id="CHEBI:58228"/>
        <dbReference type="ChEBI" id="CHEBI:58359"/>
        <dbReference type="ChEBI" id="CHEBI:456216"/>
        <dbReference type="EC" id="6.3.5.5"/>
    </reaction>
</comment>
<dbReference type="InterPro" id="IPR036480">
    <property type="entry name" value="CarbP_synth_ssu_N_sf"/>
</dbReference>